<proteinExistence type="predicted"/>
<evidence type="ECO:0000313" key="1">
    <source>
        <dbReference type="EMBL" id="MBX66122.1"/>
    </source>
</evidence>
<dbReference type="AlphaFoldDB" id="A0A2P2QGH1"/>
<name>A0A2P2QGH1_RHIMU</name>
<dbReference type="EMBL" id="GGEC01085638">
    <property type="protein sequence ID" value="MBX66122.1"/>
    <property type="molecule type" value="Transcribed_RNA"/>
</dbReference>
<accession>A0A2P2QGH1</accession>
<sequence length="38" mass="4398">MSEIVLTQSCIPREPWGLALLLNDYLISAQSVLYENWM</sequence>
<organism evidence="1">
    <name type="scientific">Rhizophora mucronata</name>
    <name type="common">Asiatic mangrove</name>
    <dbReference type="NCBI Taxonomy" id="61149"/>
    <lineage>
        <taxon>Eukaryota</taxon>
        <taxon>Viridiplantae</taxon>
        <taxon>Streptophyta</taxon>
        <taxon>Embryophyta</taxon>
        <taxon>Tracheophyta</taxon>
        <taxon>Spermatophyta</taxon>
        <taxon>Magnoliopsida</taxon>
        <taxon>eudicotyledons</taxon>
        <taxon>Gunneridae</taxon>
        <taxon>Pentapetalae</taxon>
        <taxon>rosids</taxon>
        <taxon>fabids</taxon>
        <taxon>Malpighiales</taxon>
        <taxon>Rhizophoraceae</taxon>
        <taxon>Rhizophora</taxon>
    </lineage>
</organism>
<reference evidence="1" key="1">
    <citation type="submission" date="2018-02" db="EMBL/GenBank/DDBJ databases">
        <title>Rhizophora mucronata_Transcriptome.</title>
        <authorList>
            <person name="Meera S.P."/>
            <person name="Sreeshan A."/>
            <person name="Augustine A."/>
        </authorList>
    </citation>
    <scope>NUCLEOTIDE SEQUENCE</scope>
    <source>
        <tissue evidence="1">Leaf</tissue>
    </source>
</reference>
<protein>
    <submittedName>
        <fullName evidence="1">Uncharacterized protein</fullName>
    </submittedName>
</protein>